<dbReference type="Proteomes" id="UP000250321">
    <property type="component" value="Unassembled WGS sequence"/>
</dbReference>
<evidence type="ECO:0000313" key="4">
    <source>
        <dbReference type="EMBL" id="PQQ03401.1"/>
    </source>
</evidence>
<dbReference type="PANTHER" id="PTHR31580:SF8">
    <property type="entry name" value="FILAMENT-LIKE PROTEIN (DUF869)"/>
    <property type="match status" value="1"/>
</dbReference>
<keyword evidence="5" id="KW-1185">Reference proteome</keyword>
<sequence>MMTAREYEKAQKKLEEKLRETSQQLTNLAMENTNLNKALRAKEKLIEDLNRHKSRADAEFSALMARLDSTEKENAFLRYEFHMLEKELEIRSEEMEYNRRSAEESHKQPLESVRKITKLEQECQRLHLLMRKRLPGPTALLNMKSEVQMLGRDQTEMRRRKLNPTRDMIVRDANKGNSPEIPNKKMRLMIEQLHDLEEENKTLKEILIRKNSELLSSRTTHSQTLPDCHRLVLSWTAFQRPEIYGASCMQSNPNDISRSSRFDIGSDDGISSSESWASALISELEHFKNERLKSPKECREVEVQTLA</sequence>
<dbReference type="EMBL" id="PJQY01001350">
    <property type="protein sequence ID" value="PQQ03401.1"/>
    <property type="molecule type" value="Genomic_DNA"/>
</dbReference>
<name>A0A314YEI5_PRUYE</name>
<evidence type="ECO:0000256" key="1">
    <source>
        <dbReference type="ARBA" id="ARBA00005921"/>
    </source>
</evidence>
<proteinExistence type="inferred from homology"/>
<evidence type="ECO:0000256" key="2">
    <source>
        <dbReference type="ARBA" id="ARBA00023054"/>
    </source>
</evidence>
<organism evidence="4 5">
    <name type="scientific">Prunus yedoensis var. nudiflora</name>
    <dbReference type="NCBI Taxonomy" id="2094558"/>
    <lineage>
        <taxon>Eukaryota</taxon>
        <taxon>Viridiplantae</taxon>
        <taxon>Streptophyta</taxon>
        <taxon>Embryophyta</taxon>
        <taxon>Tracheophyta</taxon>
        <taxon>Spermatophyta</taxon>
        <taxon>Magnoliopsida</taxon>
        <taxon>eudicotyledons</taxon>
        <taxon>Gunneridae</taxon>
        <taxon>Pentapetalae</taxon>
        <taxon>rosids</taxon>
        <taxon>fabids</taxon>
        <taxon>Rosales</taxon>
        <taxon>Rosaceae</taxon>
        <taxon>Amygdaloideae</taxon>
        <taxon>Amygdaleae</taxon>
        <taxon>Prunus</taxon>
    </lineage>
</organism>
<comment type="caution">
    <text evidence="4">The sequence shown here is derived from an EMBL/GenBank/DDBJ whole genome shotgun (WGS) entry which is preliminary data.</text>
</comment>
<comment type="similarity">
    <text evidence="1">Belongs to the FPP family.</text>
</comment>
<dbReference type="AlphaFoldDB" id="A0A314YEI5"/>
<gene>
    <name evidence="4" type="ORF">Pyn_16990</name>
</gene>
<dbReference type="Pfam" id="PF05911">
    <property type="entry name" value="FPP"/>
    <property type="match status" value="1"/>
</dbReference>
<dbReference type="OrthoDB" id="1917992at2759"/>
<dbReference type="PANTHER" id="PTHR31580">
    <property type="entry name" value="FILAMENT-LIKE PLANT PROTEIN 4"/>
    <property type="match status" value="1"/>
</dbReference>
<dbReference type="STRING" id="2094558.A0A314YEI5"/>
<evidence type="ECO:0008006" key="6">
    <source>
        <dbReference type="Google" id="ProtNLM"/>
    </source>
</evidence>
<evidence type="ECO:0000256" key="3">
    <source>
        <dbReference type="SAM" id="Coils"/>
    </source>
</evidence>
<keyword evidence="2 3" id="KW-0175">Coiled coil</keyword>
<accession>A0A314YEI5</accession>
<dbReference type="InterPro" id="IPR008587">
    <property type="entry name" value="FPP_plant"/>
</dbReference>
<reference evidence="4 5" key="1">
    <citation type="submission" date="2018-02" db="EMBL/GenBank/DDBJ databases">
        <title>Draft genome of wild Prunus yedoensis var. nudiflora.</title>
        <authorList>
            <person name="Baek S."/>
            <person name="Kim J.-H."/>
            <person name="Choi K."/>
            <person name="Kim G.-B."/>
            <person name="Cho A."/>
            <person name="Jang H."/>
            <person name="Shin C.-H."/>
            <person name="Yu H.-J."/>
            <person name="Mun J.-H."/>
        </authorList>
    </citation>
    <scope>NUCLEOTIDE SEQUENCE [LARGE SCALE GENOMIC DNA]</scope>
    <source>
        <strain evidence="5">cv. Jeju island</strain>
        <tissue evidence="4">Leaf</tissue>
    </source>
</reference>
<feature type="coiled-coil region" evidence="3">
    <location>
        <begin position="186"/>
        <end position="213"/>
    </location>
</feature>
<protein>
    <recommendedName>
        <fullName evidence="6">Filament-like plant protein 7</fullName>
    </recommendedName>
</protein>
<evidence type="ECO:0000313" key="5">
    <source>
        <dbReference type="Proteomes" id="UP000250321"/>
    </source>
</evidence>
<feature type="coiled-coil region" evidence="3">
    <location>
        <begin position="4"/>
        <end position="105"/>
    </location>
</feature>